<evidence type="ECO:0000256" key="1">
    <source>
        <dbReference type="ARBA" id="ARBA00022723"/>
    </source>
</evidence>
<feature type="non-terminal residue" evidence="5">
    <location>
        <position position="93"/>
    </location>
</feature>
<dbReference type="OrthoDB" id="512616at2759"/>
<evidence type="ECO:0000256" key="3">
    <source>
        <dbReference type="ARBA" id="ARBA00022833"/>
    </source>
</evidence>
<comment type="caution">
    <text evidence="5">The sequence shown here is derived from an EMBL/GenBank/DDBJ whole genome shotgun (WGS) entry which is preliminary data.</text>
</comment>
<organism evidence="5 6">
    <name type="scientific">Bucco capensis</name>
    <name type="common">collared puffbird</name>
    <dbReference type="NCBI Taxonomy" id="135168"/>
    <lineage>
        <taxon>Eukaryota</taxon>
        <taxon>Metazoa</taxon>
        <taxon>Chordata</taxon>
        <taxon>Craniata</taxon>
        <taxon>Vertebrata</taxon>
        <taxon>Euteleostomi</taxon>
        <taxon>Archelosauria</taxon>
        <taxon>Archosauria</taxon>
        <taxon>Dinosauria</taxon>
        <taxon>Saurischia</taxon>
        <taxon>Theropoda</taxon>
        <taxon>Coelurosauria</taxon>
        <taxon>Aves</taxon>
        <taxon>Neognathae</taxon>
        <taxon>Neoaves</taxon>
        <taxon>Telluraves</taxon>
        <taxon>Coraciimorphae</taxon>
        <taxon>Piciformes</taxon>
        <taxon>Bucconidae</taxon>
        <taxon>Bucco</taxon>
    </lineage>
</organism>
<dbReference type="PROSITE" id="PS51805">
    <property type="entry name" value="EPHD"/>
    <property type="match status" value="1"/>
</dbReference>
<evidence type="ECO:0000313" key="5">
    <source>
        <dbReference type="EMBL" id="NXH23411.1"/>
    </source>
</evidence>
<evidence type="ECO:0000259" key="4">
    <source>
        <dbReference type="PROSITE" id="PS51805"/>
    </source>
</evidence>
<dbReference type="PANTHER" id="PTHR12420:SF47">
    <property type="entry name" value="PHD FINGER PROTEIN 7"/>
    <property type="match status" value="1"/>
</dbReference>
<dbReference type="GO" id="GO:0005634">
    <property type="term" value="C:nucleus"/>
    <property type="evidence" value="ECO:0007669"/>
    <property type="project" value="TreeGrafter"/>
</dbReference>
<proteinExistence type="predicted"/>
<feature type="non-terminal residue" evidence="5">
    <location>
        <position position="1"/>
    </location>
</feature>
<reference evidence="5 6" key="1">
    <citation type="submission" date="2019-09" db="EMBL/GenBank/DDBJ databases">
        <title>Bird 10,000 Genomes (B10K) Project - Family phase.</title>
        <authorList>
            <person name="Zhang G."/>
        </authorList>
    </citation>
    <scope>NUCLEOTIDE SEQUENCE [LARGE SCALE GENOMIC DNA]</scope>
    <source>
        <strain evidence="5">B10K-DU-001-16</strain>
        <tissue evidence="5">Muscle</tissue>
    </source>
</reference>
<dbReference type="InterPro" id="IPR013083">
    <property type="entry name" value="Znf_RING/FYVE/PHD"/>
</dbReference>
<evidence type="ECO:0000313" key="6">
    <source>
        <dbReference type="Proteomes" id="UP000534107"/>
    </source>
</evidence>
<gene>
    <name evidence="5" type="primary">G2e3_5</name>
    <name evidence="5" type="ORF">BUCCAP_R02778</name>
</gene>
<keyword evidence="1" id="KW-0479">Metal-binding</keyword>
<evidence type="ECO:0000256" key="2">
    <source>
        <dbReference type="ARBA" id="ARBA00022771"/>
    </source>
</evidence>
<dbReference type="GO" id="GO:0016874">
    <property type="term" value="F:ligase activity"/>
    <property type="evidence" value="ECO:0007669"/>
    <property type="project" value="UniProtKB-KW"/>
</dbReference>
<protein>
    <submittedName>
        <fullName evidence="5">G2E3 ligase</fullName>
    </submittedName>
</protein>
<dbReference type="EMBL" id="VWZO01023228">
    <property type="protein sequence ID" value="NXH23411.1"/>
    <property type="molecule type" value="Genomic_DNA"/>
</dbReference>
<feature type="domain" description="PHD-type" evidence="4">
    <location>
        <begin position="1"/>
        <end position="46"/>
    </location>
</feature>
<dbReference type="GO" id="GO:0008270">
    <property type="term" value="F:zinc ion binding"/>
    <property type="evidence" value="ECO:0007669"/>
    <property type="project" value="UniProtKB-KW"/>
</dbReference>
<keyword evidence="6" id="KW-1185">Reference proteome</keyword>
<keyword evidence="2" id="KW-0863">Zinc-finger</keyword>
<accession>A0A7K9IBE0</accession>
<sequence length="93" mass="10569">VCGESGAAIRCCLRGCEHSFHLPCAREGQCITHYFPDYCSPCWEHSPKQAVEGTPENTDTCIICWEPLENRTSFITMVCPACRNAWFHRAFIQ</sequence>
<dbReference type="Gene3D" id="3.30.40.10">
    <property type="entry name" value="Zinc/RING finger domain, C3HC4 (zinc finger)"/>
    <property type="match status" value="1"/>
</dbReference>
<keyword evidence="3" id="KW-0862">Zinc</keyword>
<name>A0A7K9IBE0_9PICI</name>
<dbReference type="PANTHER" id="PTHR12420">
    <property type="entry name" value="PHD FINGER PROTEIN"/>
    <property type="match status" value="1"/>
</dbReference>
<keyword evidence="5" id="KW-0436">Ligase</keyword>
<dbReference type="InterPro" id="IPR034732">
    <property type="entry name" value="EPHD"/>
</dbReference>
<dbReference type="AlphaFoldDB" id="A0A7K9IBE0"/>
<dbReference type="Proteomes" id="UP000534107">
    <property type="component" value="Unassembled WGS sequence"/>
</dbReference>
<dbReference type="InterPro" id="IPR051188">
    <property type="entry name" value="PHD-type_Zinc_Finger"/>
</dbReference>